<dbReference type="STRING" id="1003.SAMN04488541_105213"/>
<accession>A0A1I2JK32</accession>
<organism evidence="1 2">
    <name type="scientific">Thermoflexibacter ruber</name>
    <dbReference type="NCBI Taxonomy" id="1003"/>
    <lineage>
        <taxon>Bacteria</taxon>
        <taxon>Pseudomonadati</taxon>
        <taxon>Bacteroidota</taxon>
        <taxon>Cytophagia</taxon>
        <taxon>Cytophagales</taxon>
        <taxon>Thermoflexibacteraceae</taxon>
        <taxon>Thermoflexibacter</taxon>
    </lineage>
</organism>
<name>A0A1I2JK32_9BACT</name>
<evidence type="ECO:0000313" key="2">
    <source>
        <dbReference type="Proteomes" id="UP000199513"/>
    </source>
</evidence>
<gene>
    <name evidence="1" type="ORF">SAMN04488541_105213</name>
</gene>
<dbReference type="Proteomes" id="UP000199513">
    <property type="component" value="Unassembled WGS sequence"/>
</dbReference>
<evidence type="ECO:0000313" key="1">
    <source>
        <dbReference type="EMBL" id="SFF54213.1"/>
    </source>
</evidence>
<sequence>MKKIIFIFFVFLFGYKNAYAQDFITLDFQSFFLKDTVSLLLNDKSVFKNQILNTEEWSGLTKMQILITKISKRKYYVSLINSPTDYKISHLLNIDFKKSTSIKIIINSLNFVEKININKGRYFGITYDNENKKIIIKQQKELFYYD</sequence>
<protein>
    <submittedName>
        <fullName evidence="1">Uncharacterized protein</fullName>
    </submittedName>
</protein>
<dbReference type="AlphaFoldDB" id="A0A1I2JK32"/>
<proteinExistence type="predicted"/>
<keyword evidence="2" id="KW-1185">Reference proteome</keyword>
<dbReference type="RefSeq" id="WP_091549222.1">
    <property type="nucleotide sequence ID" value="NZ_FONY01000052.1"/>
</dbReference>
<reference evidence="1 2" key="1">
    <citation type="submission" date="2016-10" db="EMBL/GenBank/DDBJ databases">
        <authorList>
            <person name="de Groot N.N."/>
        </authorList>
    </citation>
    <scope>NUCLEOTIDE SEQUENCE [LARGE SCALE GENOMIC DNA]</scope>
    <source>
        <strain>GEY</strain>
        <strain evidence="2">DSM 9560</strain>
    </source>
</reference>
<dbReference type="EMBL" id="FONY01000052">
    <property type="protein sequence ID" value="SFF54213.1"/>
    <property type="molecule type" value="Genomic_DNA"/>
</dbReference>